<protein>
    <recommendedName>
        <fullName evidence="3">DUF3168 domain-containing protein</fullName>
    </recommendedName>
</protein>
<dbReference type="EMBL" id="JANF02000048">
    <property type="protein sequence ID" value="KER36665.1"/>
    <property type="molecule type" value="Genomic_DNA"/>
</dbReference>
<comment type="caution">
    <text evidence="1">The sequence shown here is derived from an EMBL/GenBank/DDBJ whole genome shotgun (WGS) entry which is preliminary data.</text>
</comment>
<dbReference type="AlphaFoldDB" id="A0A8E1C2W4"/>
<evidence type="ECO:0008006" key="3">
    <source>
        <dbReference type="Google" id="ProtNLM"/>
    </source>
</evidence>
<dbReference type="InterPro" id="IPR021508">
    <property type="entry name" value="Gp17-like"/>
</dbReference>
<gene>
    <name evidence="1" type="ORF">AL00_09325</name>
</gene>
<reference evidence="1 2" key="1">
    <citation type="submission" date="2014-05" db="EMBL/GenBank/DDBJ databases">
        <title>Genome Announcement of Sphingobium lucknowense F2.</title>
        <authorList>
            <person name="Lal R."/>
            <person name="Negi V."/>
            <person name="Lata P."/>
            <person name="Sangwan N."/>
            <person name="Gupta S.K."/>
            <person name="Rao D.L.N."/>
            <person name="Das S."/>
        </authorList>
    </citation>
    <scope>NUCLEOTIDE SEQUENCE [LARGE SCALE GENOMIC DNA]</scope>
    <source>
        <strain evidence="1 2">F2</strain>
    </source>
</reference>
<organism evidence="1 2">
    <name type="scientific">Sphingobium indicum F2</name>
    <dbReference type="NCBI Taxonomy" id="1450518"/>
    <lineage>
        <taxon>Bacteria</taxon>
        <taxon>Pseudomonadati</taxon>
        <taxon>Pseudomonadota</taxon>
        <taxon>Alphaproteobacteria</taxon>
        <taxon>Sphingomonadales</taxon>
        <taxon>Sphingomonadaceae</taxon>
        <taxon>Sphingobium</taxon>
    </lineage>
</organism>
<evidence type="ECO:0000313" key="1">
    <source>
        <dbReference type="EMBL" id="KER36665.1"/>
    </source>
</evidence>
<name>A0A8E1C2W4_9SPHN</name>
<sequence length="134" mass="14173">MNGVAAVLQLLTTDDAVLALVAVDNIMAGVLPQGTQLPGIGVAPVSSVDLQFIPDEARRFTSDRVQATVMARTFPELQAILKAVKSAGDGKRPIVAGIDGVSVRTDGQGPWFMDEAAAIHIQPQDFRVTYTQDA</sequence>
<dbReference type="RefSeq" id="WP_021223334.1">
    <property type="nucleotide sequence ID" value="NZ_JANF02000048.1"/>
</dbReference>
<evidence type="ECO:0000313" key="2">
    <source>
        <dbReference type="Proteomes" id="UP000028135"/>
    </source>
</evidence>
<dbReference type="Pfam" id="PF11367">
    <property type="entry name" value="Tail_completion_gp17"/>
    <property type="match status" value="1"/>
</dbReference>
<proteinExistence type="predicted"/>
<dbReference type="Proteomes" id="UP000028135">
    <property type="component" value="Unassembled WGS sequence"/>
</dbReference>
<accession>A0A8E1C2W4</accession>